<evidence type="ECO:0000256" key="1">
    <source>
        <dbReference type="ARBA" id="ARBA00004496"/>
    </source>
</evidence>
<comment type="similarity">
    <text evidence="3 8">Belongs to the elongation factor P family.</text>
</comment>
<feature type="non-terminal residue" evidence="11">
    <location>
        <position position="1"/>
    </location>
</feature>
<dbReference type="Proteomes" id="UP000230843">
    <property type="component" value="Unassembled WGS sequence"/>
</dbReference>
<evidence type="ECO:0000256" key="8">
    <source>
        <dbReference type="RuleBase" id="RU004389"/>
    </source>
</evidence>
<dbReference type="GO" id="GO:0003746">
    <property type="term" value="F:translation elongation factor activity"/>
    <property type="evidence" value="ECO:0007669"/>
    <property type="project" value="UniProtKB-UniRule"/>
</dbReference>
<dbReference type="SMART" id="SM00841">
    <property type="entry name" value="Elong-fact-P_C"/>
    <property type="match status" value="1"/>
</dbReference>
<dbReference type="Gene3D" id="2.40.50.140">
    <property type="entry name" value="Nucleic acid-binding proteins"/>
    <property type="match status" value="2"/>
</dbReference>
<proteinExistence type="inferred from homology"/>
<dbReference type="SMART" id="SM01185">
    <property type="entry name" value="EFP"/>
    <property type="match status" value="1"/>
</dbReference>
<dbReference type="SUPFAM" id="SSF50249">
    <property type="entry name" value="Nucleic acid-binding proteins"/>
    <property type="match status" value="2"/>
</dbReference>
<sequence>IKHANDLYVVMDFKFVNPGKGSAFTKTKMKGIGSGKNIEITYKSGESVDIAQVERQNMQYLYESGEKYSFMNKDTYETIEIEKDLIGDDTKYLREGLDVIVSLYQGNPVSVQLPRKISYKVIDSPPAVKGDTASGNVTKEIGLDNGLKLHAPIFIKEGDVIVVNTDTGDYSGREV</sequence>
<dbReference type="Gene3D" id="2.30.30.30">
    <property type="match status" value="1"/>
</dbReference>
<evidence type="ECO:0000256" key="6">
    <source>
        <dbReference type="ARBA" id="ARBA00022917"/>
    </source>
</evidence>
<evidence type="ECO:0000256" key="4">
    <source>
        <dbReference type="ARBA" id="ARBA00022490"/>
    </source>
</evidence>
<dbReference type="InterPro" id="IPR008991">
    <property type="entry name" value="Translation_prot_SH3-like_sf"/>
</dbReference>
<organism evidence="11 12">
    <name type="scientific">Candidatus Magasanikbacteria bacterium CG_4_9_14_3_um_filter_32_9</name>
    <dbReference type="NCBI Taxonomy" id="1974644"/>
    <lineage>
        <taxon>Bacteria</taxon>
        <taxon>Candidatus Magasanikiibacteriota</taxon>
    </lineage>
</organism>
<dbReference type="Pfam" id="PF08207">
    <property type="entry name" value="EFP_N"/>
    <property type="match status" value="1"/>
</dbReference>
<dbReference type="SUPFAM" id="SSF50104">
    <property type="entry name" value="Translation proteins SH3-like domain"/>
    <property type="match status" value="1"/>
</dbReference>
<evidence type="ECO:0000256" key="2">
    <source>
        <dbReference type="ARBA" id="ARBA00004815"/>
    </source>
</evidence>
<dbReference type="InterPro" id="IPR001059">
    <property type="entry name" value="Transl_elong_P/YeiP_cen"/>
</dbReference>
<dbReference type="AlphaFoldDB" id="A0A2M7Z7M6"/>
<evidence type="ECO:0000313" key="12">
    <source>
        <dbReference type="Proteomes" id="UP000230843"/>
    </source>
</evidence>
<evidence type="ECO:0000256" key="7">
    <source>
        <dbReference type="NCBIfam" id="TIGR00038"/>
    </source>
</evidence>
<reference evidence="12" key="1">
    <citation type="submission" date="2017-09" db="EMBL/GenBank/DDBJ databases">
        <title>Depth-based differentiation of microbial function through sediment-hosted aquifers and enrichment of novel symbionts in the deep terrestrial subsurface.</title>
        <authorList>
            <person name="Probst A.J."/>
            <person name="Ladd B."/>
            <person name="Jarett J.K."/>
            <person name="Geller-Mcgrath D.E."/>
            <person name="Sieber C.M.K."/>
            <person name="Emerson J.B."/>
            <person name="Anantharaman K."/>
            <person name="Thomas B.C."/>
            <person name="Malmstrom R."/>
            <person name="Stieglmeier M."/>
            <person name="Klingl A."/>
            <person name="Woyke T."/>
            <person name="Ryan C.M."/>
            <person name="Banfield J.F."/>
        </authorList>
    </citation>
    <scope>NUCLEOTIDE SEQUENCE [LARGE SCALE GENOMIC DNA]</scope>
</reference>
<evidence type="ECO:0000259" key="10">
    <source>
        <dbReference type="SMART" id="SM01185"/>
    </source>
</evidence>
<protein>
    <recommendedName>
        <fullName evidence="7">Elongation factor P</fullName>
    </recommendedName>
</protein>
<dbReference type="EMBL" id="PFVJ01000009">
    <property type="protein sequence ID" value="PJA90403.1"/>
    <property type="molecule type" value="Genomic_DNA"/>
</dbReference>
<evidence type="ECO:0000256" key="3">
    <source>
        <dbReference type="ARBA" id="ARBA00009479"/>
    </source>
</evidence>
<keyword evidence="4" id="KW-0963">Cytoplasm</keyword>
<dbReference type="InterPro" id="IPR012340">
    <property type="entry name" value="NA-bd_OB-fold"/>
</dbReference>
<dbReference type="InterPro" id="IPR013185">
    <property type="entry name" value="Transl_elong_KOW-like"/>
</dbReference>
<accession>A0A2M7Z7M6</accession>
<evidence type="ECO:0000256" key="5">
    <source>
        <dbReference type="ARBA" id="ARBA00022768"/>
    </source>
</evidence>
<dbReference type="PANTHER" id="PTHR30053:SF12">
    <property type="entry name" value="ELONGATION FACTOR P (EF-P) FAMILY PROTEIN"/>
    <property type="match status" value="1"/>
</dbReference>
<dbReference type="CDD" id="cd04470">
    <property type="entry name" value="S1_EF-P_repeat_1"/>
    <property type="match status" value="1"/>
</dbReference>
<feature type="domain" description="Elongation factor P C-terminal" evidence="9">
    <location>
        <begin position="117"/>
        <end position="173"/>
    </location>
</feature>
<dbReference type="InterPro" id="IPR014722">
    <property type="entry name" value="Rib_uL2_dom2"/>
</dbReference>
<dbReference type="Pfam" id="PF09285">
    <property type="entry name" value="Elong-fact-P_C"/>
    <property type="match status" value="1"/>
</dbReference>
<evidence type="ECO:0000259" key="9">
    <source>
        <dbReference type="SMART" id="SM00841"/>
    </source>
</evidence>
<dbReference type="InterPro" id="IPR020599">
    <property type="entry name" value="Transl_elong_fac_P/YeiP"/>
</dbReference>
<comment type="caution">
    <text evidence="11">The sequence shown here is derived from an EMBL/GenBank/DDBJ whole genome shotgun (WGS) entry which is preliminary data.</text>
</comment>
<keyword evidence="5 11" id="KW-0251">Elongation factor</keyword>
<dbReference type="NCBIfam" id="NF001810">
    <property type="entry name" value="PRK00529.1"/>
    <property type="match status" value="1"/>
</dbReference>
<dbReference type="UniPathway" id="UPA00345"/>
<dbReference type="InterPro" id="IPR011768">
    <property type="entry name" value="Transl_elongation_fac_P"/>
</dbReference>
<comment type="subcellular location">
    <subcellularLocation>
        <location evidence="1">Cytoplasm</location>
    </subcellularLocation>
</comment>
<feature type="domain" description="Translation elongation factor P/YeiP central" evidence="10">
    <location>
        <begin position="55"/>
        <end position="109"/>
    </location>
</feature>
<dbReference type="FunFam" id="2.40.50.140:FF:000004">
    <property type="entry name" value="Elongation factor P"/>
    <property type="match status" value="1"/>
</dbReference>
<evidence type="ECO:0000313" key="11">
    <source>
        <dbReference type="EMBL" id="PJA90403.1"/>
    </source>
</evidence>
<comment type="pathway">
    <text evidence="2">Protein biosynthesis; polypeptide chain elongation.</text>
</comment>
<dbReference type="NCBIfam" id="TIGR00038">
    <property type="entry name" value="efp"/>
    <property type="match status" value="1"/>
</dbReference>
<dbReference type="GO" id="GO:0043043">
    <property type="term" value="P:peptide biosynthetic process"/>
    <property type="evidence" value="ECO:0007669"/>
    <property type="project" value="InterPro"/>
</dbReference>
<dbReference type="GO" id="GO:0005829">
    <property type="term" value="C:cytosol"/>
    <property type="evidence" value="ECO:0007669"/>
    <property type="project" value="UniProtKB-ARBA"/>
</dbReference>
<keyword evidence="6" id="KW-0648">Protein biosynthesis</keyword>
<dbReference type="Pfam" id="PF01132">
    <property type="entry name" value="EFP"/>
    <property type="match status" value="1"/>
</dbReference>
<dbReference type="PIRSF" id="PIRSF005901">
    <property type="entry name" value="EF-P"/>
    <property type="match status" value="1"/>
</dbReference>
<gene>
    <name evidence="11" type="primary">efp</name>
    <name evidence="11" type="ORF">CO137_00330</name>
</gene>
<name>A0A2M7Z7M6_9BACT</name>
<dbReference type="HAMAP" id="MF_00141">
    <property type="entry name" value="EF_P"/>
    <property type="match status" value="1"/>
</dbReference>
<dbReference type="FunFam" id="2.40.50.140:FF:000009">
    <property type="entry name" value="Elongation factor P"/>
    <property type="match status" value="1"/>
</dbReference>
<dbReference type="PANTHER" id="PTHR30053">
    <property type="entry name" value="ELONGATION FACTOR P"/>
    <property type="match status" value="1"/>
</dbReference>
<dbReference type="InterPro" id="IPR015365">
    <property type="entry name" value="Elong-fact-P_C"/>
</dbReference>